<organism evidence="1 2">
    <name type="scientific">Huso huso</name>
    <name type="common">Beluga</name>
    <name type="synonym">Acipenser huso</name>
    <dbReference type="NCBI Taxonomy" id="61971"/>
    <lineage>
        <taxon>Eukaryota</taxon>
        <taxon>Metazoa</taxon>
        <taxon>Chordata</taxon>
        <taxon>Craniata</taxon>
        <taxon>Vertebrata</taxon>
        <taxon>Euteleostomi</taxon>
        <taxon>Actinopterygii</taxon>
        <taxon>Chondrostei</taxon>
        <taxon>Acipenseriformes</taxon>
        <taxon>Acipenseridae</taxon>
        <taxon>Huso</taxon>
    </lineage>
</organism>
<gene>
    <name evidence="1" type="ORF">HHUSO_G36810</name>
</gene>
<sequence length="95" mass="10797">MRGPLQGQVAGEDLCRSLIAQTLPSLQRMPPEDLRLNFQRSVLMKLDSILEKKQEGLVPLQRVVFPLAAVWRTLTMCFLDLADHRRNGKYVHPSG</sequence>
<dbReference type="Proteomes" id="UP001369086">
    <property type="component" value="Unassembled WGS sequence"/>
</dbReference>
<keyword evidence="2" id="KW-1185">Reference proteome</keyword>
<evidence type="ECO:0000313" key="2">
    <source>
        <dbReference type="Proteomes" id="UP001369086"/>
    </source>
</evidence>
<dbReference type="EMBL" id="JAHFZB010000258">
    <property type="protein sequence ID" value="KAK6464954.1"/>
    <property type="molecule type" value="Genomic_DNA"/>
</dbReference>
<accession>A0ABR0Y0V0</accession>
<name>A0ABR0Y0V0_HUSHU</name>
<proteinExistence type="predicted"/>
<evidence type="ECO:0000313" key="1">
    <source>
        <dbReference type="EMBL" id="KAK6464954.1"/>
    </source>
</evidence>
<reference evidence="1 2" key="1">
    <citation type="submission" date="2021-05" db="EMBL/GenBank/DDBJ databases">
        <authorList>
            <person name="Zahm M."/>
            <person name="Klopp C."/>
            <person name="Cabau C."/>
            <person name="Kuhl H."/>
            <person name="Suciu R."/>
            <person name="Ciorpac M."/>
            <person name="Holostenco D."/>
            <person name="Gessner J."/>
            <person name="Wuertz S."/>
            <person name="Hohne C."/>
            <person name="Stock M."/>
            <person name="Gislard M."/>
            <person name="Lluch J."/>
            <person name="Milhes M."/>
            <person name="Lampietro C."/>
            <person name="Lopez Roques C."/>
            <person name="Donnadieu C."/>
            <person name="Du K."/>
            <person name="Schartl M."/>
            <person name="Guiguen Y."/>
        </authorList>
    </citation>
    <scope>NUCLEOTIDE SEQUENCE [LARGE SCALE GENOMIC DNA]</scope>
    <source>
        <strain evidence="1">Hh-F2</strain>
        <tissue evidence="1">Blood</tissue>
    </source>
</reference>
<protein>
    <submittedName>
        <fullName evidence="1">Uncharacterized protein</fullName>
    </submittedName>
</protein>
<comment type="caution">
    <text evidence="1">The sequence shown here is derived from an EMBL/GenBank/DDBJ whole genome shotgun (WGS) entry which is preliminary data.</text>
</comment>